<comment type="caution">
    <text evidence="3">The sequence shown here is derived from an EMBL/GenBank/DDBJ whole genome shotgun (WGS) entry which is preliminary data.</text>
</comment>
<evidence type="ECO:0000259" key="2">
    <source>
        <dbReference type="Pfam" id="PF01551"/>
    </source>
</evidence>
<gene>
    <name evidence="3" type="ORF">GCM10022278_34330</name>
</gene>
<keyword evidence="4" id="KW-1185">Reference proteome</keyword>
<dbReference type="InterPro" id="IPR050570">
    <property type="entry name" value="Cell_wall_metabolism_enzyme"/>
</dbReference>
<evidence type="ECO:0000313" key="3">
    <source>
        <dbReference type="EMBL" id="GAA3974401.1"/>
    </source>
</evidence>
<protein>
    <recommendedName>
        <fullName evidence="2">M23ase beta-sheet core domain-containing protein</fullName>
    </recommendedName>
</protein>
<feature type="domain" description="M23ase beta-sheet core" evidence="2">
    <location>
        <begin position="331"/>
        <end position="423"/>
    </location>
</feature>
<accession>A0ABP7Q0A8</accession>
<sequence length="428" mass="46707">MLKLQSHSKGAPRGSIAPRRVPRVLAVALMALIGLLPATSGIAAQNSSLEADEVKRINKQIQARDAEKLKALKAAIQKAQANLKSSSSALSRNETALRAVEKSVDAKIVALRALDAKLKQTRSELDSLQTTGEQLQDDLEAGRSRIEALLRAAHRAGQVPALAMLLGSEDPTSAQRKLTYLSYYSTAEREKLLAYRDQLDALQQNRDAVESAAARLEATRAQLAGERLELEREQQRREQLVASLRKEVGGEQSRLARLEADQKSLSALVKEMNETLARIDLAYEAEDFAKRKGALRWPLDDAALASIGARTGSKGSAWKLPAFRTSLREGNGLFISLPPSSPVHSVHQGRIVFADWLRGFGLLLIIDHGDGFMTLYGNNQALYAHTGDQVRSGDIVASSGSSGGRPEAGLYFEIRKDGRPQNPLPWLR</sequence>
<organism evidence="3 4">
    <name type="scientific">Allohahella marinimesophila</name>
    <dbReference type="NCBI Taxonomy" id="1054972"/>
    <lineage>
        <taxon>Bacteria</taxon>
        <taxon>Pseudomonadati</taxon>
        <taxon>Pseudomonadota</taxon>
        <taxon>Gammaproteobacteria</taxon>
        <taxon>Oceanospirillales</taxon>
        <taxon>Hahellaceae</taxon>
        <taxon>Allohahella</taxon>
    </lineage>
</organism>
<feature type="coiled-coil region" evidence="1">
    <location>
        <begin position="62"/>
        <end position="138"/>
    </location>
</feature>
<dbReference type="Proteomes" id="UP001501337">
    <property type="component" value="Unassembled WGS sequence"/>
</dbReference>
<dbReference type="CDD" id="cd12797">
    <property type="entry name" value="M23_peptidase"/>
    <property type="match status" value="1"/>
</dbReference>
<dbReference type="PANTHER" id="PTHR21666:SF270">
    <property type="entry name" value="MUREIN HYDROLASE ACTIVATOR ENVC"/>
    <property type="match status" value="1"/>
</dbReference>
<dbReference type="EMBL" id="BAABBO010000018">
    <property type="protein sequence ID" value="GAA3974401.1"/>
    <property type="molecule type" value="Genomic_DNA"/>
</dbReference>
<evidence type="ECO:0000256" key="1">
    <source>
        <dbReference type="SAM" id="Coils"/>
    </source>
</evidence>
<dbReference type="Gene3D" id="6.10.250.3150">
    <property type="match status" value="1"/>
</dbReference>
<dbReference type="Pfam" id="PF01551">
    <property type="entry name" value="Peptidase_M23"/>
    <property type="match status" value="1"/>
</dbReference>
<dbReference type="InterPro" id="IPR016047">
    <property type="entry name" value="M23ase_b-sheet_dom"/>
</dbReference>
<evidence type="ECO:0000313" key="4">
    <source>
        <dbReference type="Proteomes" id="UP001501337"/>
    </source>
</evidence>
<dbReference type="Gene3D" id="2.70.70.10">
    <property type="entry name" value="Glucose Permease (Domain IIA)"/>
    <property type="match status" value="1"/>
</dbReference>
<name>A0ABP7Q0A8_9GAMM</name>
<dbReference type="PANTHER" id="PTHR21666">
    <property type="entry name" value="PEPTIDASE-RELATED"/>
    <property type="match status" value="1"/>
</dbReference>
<dbReference type="InterPro" id="IPR011055">
    <property type="entry name" value="Dup_hybrid_motif"/>
</dbReference>
<keyword evidence="1" id="KW-0175">Coiled coil</keyword>
<reference evidence="4" key="1">
    <citation type="journal article" date="2019" name="Int. J. Syst. Evol. Microbiol.">
        <title>The Global Catalogue of Microorganisms (GCM) 10K type strain sequencing project: providing services to taxonomists for standard genome sequencing and annotation.</title>
        <authorList>
            <consortium name="The Broad Institute Genomics Platform"/>
            <consortium name="The Broad Institute Genome Sequencing Center for Infectious Disease"/>
            <person name="Wu L."/>
            <person name="Ma J."/>
        </authorList>
    </citation>
    <scope>NUCLEOTIDE SEQUENCE [LARGE SCALE GENOMIC DNA]</scope>
    <source>
        <strain evidence="4">JCM 17555</strain>
    </source>
</reference>
<dbReference type="SUPFAM" id="SSF51261">
    <property type="entry name" value="Duplicated hybrid motif"/>
    <property type="match status" value="1"/>
</dbReference>
<feature type="coiled-coil region" evidence="1">
    <location>
        <begin position="185"/>
        <end position="275"/>
    </location>
</feature>
<proteinExistence type="predicted"/>